<keyword evidence="5" id="KW-1185">Reference proteome</keyword>
<evidence type="ECO:0000256" key="1">
    <source>
        <dbReference type="ARBA" id="ARBA00022679"/>
    </source>
</evidence>
<comment type="caution">
    <text evidence="4">The sequence shown here is derived from an EMBL/GenBank/DDBJ whole genome shotgun (WGS) entry which is preliminary data.</text>
</comment>
<dbReference type="SUPFAM" id="SSF54495">
    <property type="entry name" value="UBC-like"/>
    <property type="match status" value="1"/>
</dbReference>
<dbReference type="SMART" id="SM00212">
    <property type="entry name" value="UBCc"/>
    <property type="match status" value="1"/>
</dbReference>
<dbReference type="AlphaFoldDB" id="A0AAN9PBM8"/>
<evidence type="ECO:0000256" key="2">
    <source>
        <dbReference type="ARBA" id="ARBA00022786"/>
    </source>
</evidence>
<sequence>MEKPNAFLRFDVVSDASDHYFLGKNNNGGNCFSNAKSGVYKSIMKQWKILQQNLPESIYVRVYENNIDLMRAVIVGAAGTPYHNGLFFFDIAFPFDYPNHPPNVHYRSFGHRLNPNLYADGKVCLSLLNTWSGKKCEKWDPSNSTILQVLLSIQGLVLNERPLYNEPTLVFGTSNMSRAYNCQVFELTCRSSVYLLRSRPKYFQAFVVEHFRQRGLAMLSACNEYVNGRVVGHYNHKDKKVPKQFMVDIKLVYGMLRHELRRCGVSLGTVAEHLILEEVKKKSKSSETVAKEKKDGGILKRVAWKIKKVLGWKNSASKKISMIEG</sequence>
<dbReference type="CDD" id="cd23837">
    <property type="entry name" value="UBCc_UBE2O"/>
    <property type="match status" value="1"/>
</dbReference>
<dbReference type="PANTHER" id="PTHR46116:SF19">
    <property type="entry name" value="UBIQUITIN-CONJUGATING ENZYME FAMILY PROTEIN"/>
    <property type="match status" value="1"/>
</dbReference>
<evidence type="ECO:0000313" key="5">
    <source>
        <dbReference type="Proteomes" id="UP001372338"/>
    </source>
</evidence>
<dbReference type="Pfam" id="PF00179">
    <property type="entry name" value="UQ_con"/>
    <property type="match status" value="1"/>
</dbReference>
<protein>
    <recommendedName>
        <fullName evidence="3">UBC core domain-containing protein</fullName>
    </recommendedName>
</protein>
<organism evidence="4 5">
    <name type="scientific">Crotalaria pallida</name>
    <name type="common">Smooth rattlebox</name>
    <name type="synonym">Crotalaria striata</name>
    <dbReference type="NCBI Taxonomy" id="3830"/>
    <lineage>
        <taxon>Eukaryota</taxon>
        <taxon>Viridiplantae</taxon>
        <taxon>Streptophyta</taxon>
        <taxon>Embryophyta</taxon>
        <taxon>Tracheophyta</taxon>
        <taxon>Spermatophyta</taxon>
        <taxon>Magnoliopsida</taxon>
        <taxon>eudicotyledons</taxon>
        <taxon>Gunneridae</taxon>
        <taxon>Pentapetalae</taxon>
        <taxon>rosids</taxon>
        <taxon>fabids</taxon>
        <taxon>Fabales</taxon>
        <taxon>Fabaceae</taxon>
        <taxon>Papilionoideae</taxon>
        <taxon>50 kb inversion clade</taxon>
        <taxon>genistoids sensu lato</taxon>
        <taxon>core genistoids</taxon>
        <taxon>Crotalarieae</taxon>
        <taxon>Crotalaria</taxon>
    </lineage>
</organism>
<keyword evidence="2" id="KW-0833">Ubl conjugation pathway</keyword>
<dbReference type="PROSITE" id="PS50127">
    <property type="entry name" value="UBC_2"/>
    <property type="match status" value="1"/>
</dbReference>
<reference evidence="4 5" key="1">
    <citation type="submission" date="2024-01" db="EMBL/GenBank/DDBJ databases">
        <title>The genomes of 5 underutilized Papilionoideae crops provide insights into root nodulation and disease resistanc.</title>
        <authorList>
            <person name="Yuan L."/>
        </authorList>
    </citation>
    <scope>NUCLEOTIDE SEQUENCE [LARGE SCALE GENOMIC DNA]</scope>
    <source>
        <strain evidence="4">ZHUSHIDOU_FW_LH</strain>
        <tissue evidence="4">Leaf</tissue>
    </source>
</reference>
<keyword evidence="1" id="KW-0808">Transferase</keyword>
<accession>A0AAN9PBM8</accession>
<feature type="domain" description="UBC core" evidence="3">
    <location>
        <begin position="38"/>
        <end position="216"/>
    </location>
</feature>
<evidence type="ECO:0000313" key="4">
    <source>
        <dbReference type="EMBL" id="KAK7291707.1"/>
    </source>
</evidence>
<dbReference type="Proteomes" id="UP001372338">
    <property type="component" value="Unassembled WGS sequence"/>
</dbReference>
<name>A0AAN9PBM8_CROPI</name>
<dbReference type="Gene3D" id="3.10.110.10">
    <property type="entry name" value="Ubiquitin Conjugating Enzyme"/>
    <property type="match status" value="1"/>
</dbReference>
<proteinExistence type="predicted"/>
<dbReference type="GO" id="GO:0061631">
    <property type="term" value="F:ubiquitin conjugating enzyme activity"/>
    <property type="evidence" value="ECO:0007669"/>
    <property type="project" value="TreeGrafter"/>
</dbReference>
<dbReference type="InterPro" id="IPR016135">
    <property type="entry name" value="UBQ-conjugating_enzyme/RWD"/>
</dbReference>
<dbReference type="PANTHER" id="PTHR46116">
    <property type="entry name" value="(E3-INDEPENDENT) E2 UBIQUITIN-CONJUGATING ENZYME"/>
    <property type="match status" value="1"/>
</dbReference>
<gene>
    <name evidence="4" type="ORF">RIF29_07071</name>
</gene>
<dbReference type="InterPro" id="IPR000608">
    <property type="entry name" value="UBC"/>
</dbReference>
<dbReference type="EMBL" id="JAYWIO010000001">
    <property type="protein sequence ID" value="KAK7291707.1"/>
    <property type="molecule type" value="Genomic_DNA"/>
</dbReference>
<evidence type="ECO:0000259" key="3">
    <source>
        <dbReference type="PROSITE" id="PS50127"/>
    </source>
</evidence>